<evidence type="ECO:0000313" key="7">
    <source>
        <dbReference type="Proteomes" id="UP001152798"/>
    </source>
</evidence>
<dbReference type="EC" id="2.4.1.17" evidence="5"/>
<dbReference type="GO" id="GO:0016020">
    <property type="term" value="C:membrane"/>
    <property type="evidence" value="ECO:0007669"/>
    <property type="project" value="UniProtKB-SubCell"/>
</dbReference>
<dbReference type="InterPro" id="IPR050271">
    <property type="entry name" value="UDP-glycosyltransferase"/>
</dbReference>
<dbReference type="Pfam" id="PF00201">
    <property type="entry name" value="UDPGT"/>
    <property type="match status" value="1"/>
</dbReference>
<evidence type="ECO:0000256" key="4">
    <source>
        <dbReference type="RuleBase" id="RU003718"/>
    </source>
</evidence>
<comment type="catalytic activity">
    <reaction evidence="5">
        <text>glucuronate acceptor + UDP-alpha-D-glucuronate = acceptor beta-D-glucuronoside + UDP + H(+)</text>
        <dbReference type="Rhea" id="RHEA:21032"/>
        <dbReference type="ChEBI" id="CHEBI:15378"/>
        <dbReference type="ChEBI" id="CHEBI:58052"/>
        <dbReference type="ChEBI" id="CHEBI:58223"/>
        <dbReference type="ChEBI" id="CHEBI:132367"/>
        <dbReference type="ChEBI" id="CHEBI:132368"/>
        <dbReference type="EC" id="2.4.1.17"/>
    </reaction>
</comment>
<evidence type="ECO:0000256" key="2">
    <source>
        <dbReference type="ARBA" id="ARBA00022676"/>
    </source>
</evidence>
<dbReference type="SUPFAM" id="SSF53756">
    <property type="entry name" value="UDP-Glycosyltransferase/glycogen phosphorylase"/>
    <property type="match status" value="1"/>
</dbReference>
<keyword evidence="5" id="KW-0812">Transmembrane</keyword>
<comment type="subcellular location">
    <subcellularLocation>
        <location evidence="5">Membrane</location>
        <topology evidence="5">Single-pass membrane protein</topology>
    </subcellularLocation>
</comment>
<dbReference type="PANTHER" id="PTHR48043:SF159">
    <property type="entry name" value="EG:EG0003.4 PROTEIN-RELATED"/>
    <property type="match status" value="1"/>
</dbReference>
<organism evidence="6 7">
    <name type="scientific">Nezara viridula</name>
    <name type="common">Southern green stink bug</name>
    <name type="synonym">Cimex viridulus</name>
    <dbReference type="NCBI Taxonomy" id="85310"/>
    <lineage>
        <taxon>Eukaryota</taxon>
        <taxon>Metazoa</taxon>
        <taxon>Ecdysozoa</taxon>
        <taxon>Arthropoda</taxon>
        <taxon>Hexapoda</taxon>
        <taxon>Insecta</taxon>
        <taxon>Pterygota</taxon>
        <taxon>Neoptera</taxon>
        <taxon>Paraneoptera</taxon>
        <taxon>Hemiptera</taxon>
        <taxon>Heteroptera</taxon>
        <taxon>Panheteroptera</taxon>
        <taxon>Pentatomomorpha</taxon>
        <taxon>Pentatomoidea</taxon>
        <taxon>Pentatomidae</taxon>
        <taxon>Pentatominae</taxon>
        <taxon>Nezara</taxon>
    </lineage>
</organism>
<keyword evidence="5" id="KW-1133">Transmembrane helix</keyword>
<dbReference type="Proteomes" id="UP001152798">
    <property type="component" value="Chromosome 5"/>
</dbReference>
<proteinExistence type="inferred from homology"/>
<dbReference type="Gene3D" id="3.40.50.2000">
    <property type="entry name" value="Glycogen Phosphorylase B"/>
    <property type="match status" value="1"/>
</dbReference>
<keyword evidence="2 4" id="KW-0328">Glycosyltransferase</keyword>
<sequence>MPGPVNPSIAYHTGTPTNPSYIPLIRAGFTDRMNFWERLENTFLTTSELIGHHLYFLPVQDKVMRNWLKDPNLPYLGDALTNVSLSLVETHYSINYARPYARNVIEVGGVSLKVSQPLPEDLEKYISESKHGVIYFSWGSHFEGKNLELALDSIMESFRYVKQRVLFKMSNRTFSSVPSNVLVRPWFPQTSVLSHDNVVLFISHCGLNSMYESAYHGVPVLGTPAFADQFHNARLIEYLGTGIAVDPRTITDYSKILPAMKKILNNPSYREKAKKRVSVIRDKPMPLIDEAIYWIEYVIRHNGAPHLRPASIDLAWYQLFLIDIIGFVLCLFLSFVILLWYMIKILCRKPSPPHHTSKKAQ</sequence>
<evidence type="ECO:0000256" key="5">
    <source>
        <dbReference type="RuleBase" id="RU362059"/>
    </source>
</evidence>
<evidence type="ECO:0000313" key="6">
    <source>
        <dbReference type="EMBL" id="CAH1402993.1"/>
    </source>
</evidence>
<accession>A0A9P0HJ77</accession>
<keyword evidence="5" id="KW-0472">Membrane</keyword>
<keyword evidence="7" id="KW-1185">Reference proteome</keyword>
<comment type="similarity">
    <text evidence="1 4">Belongs to the UDP-glycosyltransferase family.</text>
</comment>
<dbReference type="EMBL" id="OV725081">
    <property type="protein sequence ID" value="CAH1402993.1"/>
    <property type="molecule type" value="Genomic_DNA"/>
</dbReference>
<dbReference type="PANTHER" id="PTHR48043">
    <property type="entry name" value="EG:EG0003.4 PROTEIN-RELATED"/>
    <property type="match status" value="1"/>
</dbReference>
<dbReference type="InterPro" id="IPR035595">
    <property type="entry name" value="UDP_glycos_trans_CS"/>
</dbReference>
<dbReference type="GO" id="GO:0015020">
    <property type="term" value="F:glucuronosyltransferase activity"/>
    <property type="evidence" value="ECO:0007669"/>
    <property type="project" value="UniProtKB-EC"/>
</dbReference>
<keyword evidence="3 4" id="KW-0808">Transferase</keyword>
<dbReference type="FunFam" id="3.40.50.2000:FF:000021">
    <property type="entry name" value="UDP-glucuronosyltransferase"/>
    <property type="match status" value="1"/>
</dbReference>
<gene>
    <name evidence="6" type="ORF">NEZAVI_LOCUS11676</name>
</gene>
<dbReference type="OrthoDB" id="5835829at2759"/>
<evidence type="ECO:0000256" key="1">
    <source>
        <dbReference type="ARBA" id="ARBA00009995"/>
    </source>
</evidence>
<dbReference type="AlphaFoldDB" id="A0A9P0HJ77"/>
<feature type="transmembrane region" description="Helical" evidence="5">
    <location>
        <begin position="315"/>
        <end position="341"/>
    </location>
</feature>
<dbReference type="InterPro" id="IPR002213">
    <property type="entry name" value="UDP_glucos_trans"/>
</dbReference>
<dbReference type="CDD" id="cd03784">
    <property type="entry name" value="GT1_Gtf-like"/>
    <property type="match status" value="1"/>
</dbReference>
<evidence type="ECO:0000256" key="3">
    <source>
        <dbReference type="ARBA" id="ARBA00022679"/>
    </source>
</evidence>
<protein>
    <recommendedName>
        <fullName evidence="5">UDP-glucuronosyltransferase</fullName>
        <ecNumber evidence="5">2.4.1.17</ecNumber>
    </recommendedName>
</protein>
<reference evidence="6" key="1">
    <citation type="submission" date="2022-01" db="EMBL/GenBank/DDBJ databases">
        <authorList>
            <person name="King R."/>
        </authorList>
    </citation>
    <scope>NUCLEOTIDE SEQUENCE</scope>
</reference>
<dbReference type="PROSITE" id="PS00375">
    <property type="entry name" value="UDPGT"/>
    <property type="match status" value="1"/>
</dbReference>
<name>A0A9P0HJ77_NEZVI</name>